<evidence type="ECO:0000313" key="3">
    <source>
        <dbReference type="EMBL" id="CYU15449.1"/>
    </source>
</evidence>
<dbReference type="RefSeq" id="WP_029188107.1">
    <property type="nucleotide sequence ID" value="NZ_CEEW01000115.1"/>
</dbReference>
<proteinExistence type="predicted"/>
<evidence type="ECO:0000256" key="1">
    <source>
        <dbReference type="SAM" id="Phobius"/>
    </source>
</evidence>
<dbReference type="EMBL" id="CP025043">
    <property type="protein sequence ID" value="AUA19372.1"/>
    <property type="molecule type" value="Genomic_DNA"/>
</dbReference>
<dbReference type="EMBL" id="FIHD01000014">
    <property type="protein sequence ID" value="CYU89038.1"/>
    <property type="molecule type" value="Genomic_DNA"/>
</dbReference>
<evidence type="ECO:0000313" key="2">
    <source>
        <dbReference type="EMBL" id="AUA19372.1"/>
    </source>
</evidence>
<dbReference type="Proteomes" id="UP000073494">
    <property type="component" value="Unassembled WGS sequence"/>
</dbReference>
<sequence length="130" mass="15004">MNKIKYLLVESTRILKSVKWDYAKMAQLVKLWGGPKKAALAFATITATIASVVTLSFQKLFKNFISRLTPKKSNKDSDQNEIDKLIQLKTEEYLNNVQERKNNNLSTDDIDKEYNDFIKSLLENNNTTQQ</sequence>
<evidence type="ECO:0000313" key="4">
    <source>
        <dbReference type="EMBL" id="CYU89038.1"/>
    </source>
</evidence>
<keyword evidence="1" id="KW-1133">Transmembrane helix</keyword>
<evidence type="ECO:0000313" key="8">
    <source>
        <dbReference type="Proteomes" id="UP000074850"/>
    </source>
</evidence>
<accession>A0A0Z8HE86</accession>
<dbReference type="EMBL" id="FIHM01000003">
    <property type="protein sequence ID" value="CYV15521.1"/>
    <property type="molecule type" value="Genomic_DNA"/>
</dbReference>
<dbReference type="AlphaFoldDB" id="A0A0Z8HE86"/>
<name>A0A0Z8HE86_STRSU</name>
<evidence type="ECO:0000313" key="6">
    <source>
        <dbReference type="Proteomes" id="UP000073434"/>
    </source>
</evidence>
<dbReference type="EMBL" id="FIFW01000001">
    <property type="protein sequence ID" value="CYU15449.1"/>
    <property type="molecule type" value="Genomic_DNA"/>
</dbReference>
<evidence type="ECO:0000313" key="9">
    <source>
        <dbReference type="Proteomes" id="UP000231863"/>
    </source>
</evidence>
<dbReference type="Proteomes" id="UP000231863">
    <property type="component" value="Chromosome"/>
</dbReference>
<gene>
    <name evidence="2" type="ORF">CWI26_07745</name>
    <name evidence="3" type="ORF">ERS132385_00130</name>
    <name evidence="4" type="ORF">ERS132416_00972</name>
    <name evidence="5" type="ORF">ERS132426_00336</name>
</gene>
<feature type="transmembrane region" description="Helical" evidence="1">
    <location>
        <begin position="38"/>
        <end position="57"/>
    </location>
</feature>
<dbReference type="Proteomes" id="UP000074850">
    <property type="component" value="Unassembled WGS sequence"/>
</dbReference>
<evidence type="ECO:0000313" key="7">
    <source>
        <dbReference type="Proteomes" id="UP000073494"/>
    </source>
</evidence>
<organism evidence="5 8">
    <name type="scientific">Streptococcus suis</name>
    <dbReference type="NCBI Taxonomy" id="1307"/>
    <lineage>
        <taxon>Bacteria</taxon>
        <taxon>Bacillati</taxon>
        <taxon>Bacillota</taxon>
        <taxon>Bacilli</taxon>
        <taxon>Lactobacillales</taxon>
        <taxon>Streptococcaceae</taxon>
        <taxon>Streptococcus</taxon>
    </lineage>
</organism>
<dbReference type="Proteomes" id="UP000073434">
    <property type="component" value="Unassembled WGS sequence"/>
</dbReference>
<reference evidence="2 9" key="2">
    <citation type="submission" date="2017-11" db="EMBL/GenBank/DDBJ databases">
        <title>Genome analysis of Streptococcus suis serotype chz stain ah681.</title>
        <authorList>
            <person name="Pan Z."/>
            <person name="Zhang Y."/>
            <person name="Ma J."/>
            <person name="Lu P."/>
            <person name="Zhu Y."/>
            <person name="Zhong X."/>
            <person name="Dong W."/>
            <person name="Lu C."/>
            <person name="Yao H."/>
        </authorList>
    </citation>
    <scope>NUCLEOTIDE SEQUENCE [LARGE SCALE GENOMIC DNA]</scope>
    <source>
        <strain evidence="2 9">AH681</strain>
    </source>
</reference>
<protein>
    <submittedName>
        <fullName evidence="5">Uncharacterized protein</fullName>
    </submittedName>
</protein>
<evidence type="ECO:0000313" key="5">
    <source>
        <dbReference type="EMBL" id="CYV15521.1"/>
    </source>
</evidence>
<reference evidence="6 7" key="1">
    <citation type="submission" date="2016-02" db="EMBL/GenBank/DDBJ databases">
        <authorList>
            <consortium name="Pathogen Informatics"/>
        </authorList>
    </citation>
    <scope>NUCLEOTIDE SEQUENCE [LARGE SCALE GENOMIC DNA]</scope>
    <source>
        <strain evidence="3 6">LSS23</strain>
        <strain evidence="4 7">LSS54</strain>
        <strain evidence="5 8">LSS64</strain>
    </source>
</reference>
<keyword evidence="1" id="KW-0472">Membrane</keyword>
<keyword evidence="1" id="KW-0812">Transmembrane</keyword>